<dbReference type="PANTHER" id="PTHR48228">
    <property type="entry name" value="SUCCINYL-COA--D-CITRAMALATE COA-TRANSFERASE"/>
    <property type="match status" value="1"/>
</dbReference>
<dbReference type="PANTHER" id="PTHR48228:SF4">
    <property type="entry name" value="BLR3030 PROTEIN"/>
    <property type="match status" value="1"/>
</dbReference>
<evidence type="ECO:0000313" key="2">
    <source>
        <dbReference type="Proteomes" id="UP000274841"/>
    </source>
</evidence>
<dbReference type="EMBL" id="CP031422">
    <property type="protein sequence ID" value="AZS40036.1"/>
    <property type="molecule type" value="Genomic_DNA"/>
</dbReference>
<keyword evidence="1" id="KW-0808">Transferase</keyword>
<dbReference type="GO" id="GO:0016740">
    <property type="term" value="F:transferase activity"/>
    <property type="evidence" value="ECO:0007669"/>
    <property type="project" value="UniProtKB-KW"/>
</dbReference>
<sequence length="447" mass="47378">MDADGGAHEGRAAAQLLARIGRELGLGDDDDAVRPLRAVPLPSRLATADLAWASVSAAMLAAGGIPASLDPDRIAVAFRSDRVLTIDGVAPPVWSEYSGFWRTADGWIRTHGNYPHHAAALRAGLGLRDGAGGDLVGGTLAERDSHDAVREITAAGGLAVVVAAEDPALDRAARERPLLEISRPDGMSDAPDQPAAGRSVRVGRRPLQGMRVLDLTRVIAGPVCTRTLALLGADVLRIDPPTLPEPEWQHLDTGHGKRSAVLDARSVRFHDLLAHADAVVLGYRPASLDRLGLDPDLLVRRYPGLVVAQLSAWGTEEPERAGFDSLVQAESGIALIESVDGDRPGALPAQALDHSAGYLLAAAVTSLLRGHRREERSCVVRTSLRRIAAELLGMPRRRMAGAEVEFDVRPHVARFGVDGSAVVTARPALTGLEFAAPHAWGADQPVW</sequence>
<dbReference type="EC" id="2.8.3.19" evidence="1"/>
<organism evidence="1 2">
    <name type="scientific">Microbacterium oxydans</name>
    <dbReference type="NCBI Taxonomy" id="82380"/>
    <lineage>
        <taxon>Bacteria</taxon>
        <taxon>Bacillati</taxon>
        <taxon>Actinomycetota</taxon>
        <taxon>Actinomycetes</taxon>
        <taxon>Micrococcales</taxon>
        <taxon>Microbacteriaceae</taxon>
        <taxon>Microbacterium</taxon>
    </lineage>
</organism>
<evidence type="ECO:0000313" key="1">
    <source>
        <dbReference type="EMBL" id="AZS40036.1"/>
    </source>
</evidence>
<dbReference type="Proteomes" id="UP000274841">
    <property type="component" value="Chromosome"/>
</dbReference>
<dbReference type="InterPro" id="IPR023606">
    <property type="entry name" value="CoA-Trfase_III_dom_1_sf"/>
</dbReference>
<dbReference type="KEGG" id="moy:CVS54_01355"/>
<dbReference type="AlphaFoldDB" id="A0A3S9WIX4"/>
<protein>
    <submittedName>
        <fullName evidence="1">Acetyl-CoA:oxalate CoA-transferase</fullName>
        <ecNumber evidence="1">2.8.3.19</ecNumber>
    </submittedName>
</protein>
<gene>
    <name evidence="1" type="primary">yfdE</name>
    <name evidence="1" type="ORF">CVS54_01355</name>
</gene>
<dbReference type="InterPro" id="IPR003673">
    <property type="entry name" value="CoA-Trfase_fam_III"/>
</dbReference>
<dbReference type="InterPro" id="IPR050509">
    <property type="entry name" value="CoA-transferase_III"/>
</dbReference>
<dbReference type="Pfam" id="PF02515">
    <property type="entry name" value="CoA_transf_3"/>
    <property type="match status" value="1"/>
</dbReference>
<proteinExistence type="predicted"/>
<dbReference type="Gene3D" id="3.40.50.10540">
    <property type="entry name" value="Crotonobetainyl-coa:carnitine coa-transferase, domain 1"/>
    <property type="match status" value="1"/>
</dbReference>
<name>A0A3S9WIX4_9MICO</name>
<accession>A0A3S9WIX4</accession>
<reference evidence="1 2" key="1">
    <citation type="submission" date="2018-08" db="EMBL/GenBank/DDBJ databases">
        <title>Microbacterium oxydans strain HG3.</title>
        <authorList>
            <person name="ORTET P."/>
        </authorList>
    </citation>
    <scope>NUCLEOTIDE SEQUENCE [LARGE SCALE GENOMIC DNA]</scope>
    <source>
        <strain evidence="1 2">HG3</strain>
    </source>
</reference>
<dbReference type="SUPFAM" id="SSF89796">
    <property type="entry name" value="CoA-transferase family III (CaiB/BaiF)"/>
    <property type="match status" value="2"/>
</dbReference>